<dbReference type="Proteomes" id="UP000199649">
    <property type="component" value="Chromosome I"/>
</dbReference>
<sequence>MRRLAAAAGALVVAVALAGCADTTQAYERITVLEGGDGLALLCLDGTGGGEPPACSDDNPAIMGWDWIGLEHQEAGGVRWGEFRIVGEQYGDMFMMFEPPAAPTR</sequence>
<feature type="signal peptide" evidence="1">
    <location>
        <begin position="1"/>
        <end position="18"/>
    </location>
</feature>
<dbReference type="AlphaFoldDB" id="A0A1H1TAY2"/>
<dbReference type="STRING" id="684552.SAMN04489719_2627"/>
<keyword evidence="3" id="KW-1185">Reference proteome</keyword>
<evidence type="ECO:0000313" key="3">
    <source>
        <dbReference type="Proteomes" id="UP000199649"/>
    </source>
</evidence>
<reference evidence="3" key="1">
    <citation type="submission" date="2016-10" db="EMBL/GenBank/DDBJ databases">
        <authorList>
            <person name="Varghese N."/>
            <person name="Submissions S."/>
        </authorList>
    </citation>
    <scope>NUCLEOTIDE SEQUENCE [LARGE SCALE GENOMIC DNA]</scope>
    <source>
        <strain evidence="3">DSM 22965</strain>
    </source>
</reference>
<dbReference type="RefSeq" id="WP_157674361.1">
    <property type="nucleotide sequence ID" value="NZ_LT629734.1"/>
</dbReference>
<keyword evidence="1" id="KW-0732">Signal</keyword>
<feature type="chain" id="PRO_5039124092" description="Lipoprotein" evidence="1">
    <location>
        <begin position="19"/>
        <end position="105"/>
    </location>
</feature>
<evidence type="ECO:0000256" key="1">
    <source>
        <dbReference type="SAM" id="SignalP"/>
    </source>
</evidence>
<proteinExistence type="predicted"/>
<dbReference type="EMBL" id="LT629734">
    <property type="protein sequence ID" value="SDS57427.1"/>
    <property type="molecule type" value="Genomic_DNA"/>
</dbReference>
<accession>A0A1H1TAY2</accession>
<name>A0A1H1TAY2_9MICO</name>
<evidence type="ECO:0008006" key="4">
    <source>
        <dbReference type="Google" id="ProtNLM"/>
    </source>
</evidence>
<evidence type="ECO:0000313" key="2">
    <source>
        <dbReference type="EMBL" id="SDS57427.1"/>
    </source>
</evidence>
<organism evidence="2 3">
    <name type="scientific">Agrococcus carbonis</name>
    <dbReference type="NCBI Taxonomy" id="684552"/>
    <lineage>
        <taxon>Bacteria</taxon>
        <taxon>Bacillati</taxon>
        <taxon>Actinomycetota</taxon>
        <taxon>Actinomycetes</taxon>
        <taxon>Micrococcales</taxon>
        <taxon>Microbacteriaceae</taxon>
        <taxon>Agrococcus</taxon>
    </lineage>
</organism>
<dbReference type="PROSITE" id="PS51257">
    <property type="entry name" value="PROKAR_LIPOPROTEIN"/>
    <property type="match status" value="1"/>
</dbReference>
<dbReference type="OrthoDB" id="5178481at2"/>
<protein>
    <recommendedName>
        <fullName evidence="4">Lipoprotein</fullName>
    </recommendedName>
</protein>
<gene>
    <name evidence="2" type="ORF">SAMN04489719_2627</name>
</gene>